<dbReference type="RefSeq" id="WP_179827534.1">
    <property type="nucleotide sequence ID" value="NZ_CP192034.1"/>
</dbReference>
<evidence type="ECO:0000313" key="1">
    <source>
        <dbReference type="EMBL" id="NYF43803.1"/>
    </source>
</evidence>
<sequence>MKLEEPGGFWDSPAYSVKVRGLRYLWGSAGITQNLTFEKPLILHVANDRAGEPITIGTQVAAGAKTVLGTLQPGEYLSLSVNDISGVYADCALDSIVHCLVH</sequence>
<accession>A0A852V969</accession>
<organism evidence="1 2">
    <name type="scientific">Streptosporangium sandarakinum</name>
    <dbReference type="NCBI Taxonomy" id="1260955"/>
    <lineage>
        <taxon>Bacteria</taxon>
        <taxon>Bacillati</taxon>
        <taxon>Actinomycetota</taxon>
        <taxon>Actinomycetes</taxon>
        <taxon>Streptosporangiales</taxon>
        <taxon>Streptosporangiaceae</taxon>
        <taxon>Streptosporangium</taxon>
    </lineage>
</organism>
<proteinExistence type="predicted"/>
<name>A0A852V969_9ACTN</name>
<comment type="caution">
    <text evidence="1">The sequence shown here is derived from an EMBL/GenBank/DDBJ whole genome shotgun (WGS) entry which is preliminary data.</text>
</comment>
<dbReference type="AlphaFoldDB" id="A0A852V969"/>
<dbReference type="EMBL" id="JACCCO010000003">
    <property type="protein sequence ID" value="NYF43803.1"/>
    <property type="molecule type" value="Genomic_DNA"/>
</dbReference>
<reference evidence="1 2" key="1">
    <citation type="submission" date="2020-07" db="EMBL/GenBank/DDBJ databases">
        <title>Sequencing the genomes of 1000 actinobacteria strains.</title>
        <authorList>
            <person name="Klenk H.-P."/>
        </authorList>
    </citation>
    <scope>NUCLEOTIDE SEQUENCE [LARGE SCALE GENOMIC DNA]</scope>
    <source>
        <strain evidence="1 2">DSM 45763</strain>
    </source>
</reference>
<evidence type="ECO:0000313" key="2">
    <source>
        <dbReference type="Proteomes" id="UP000576393"/>
    </source>
</evidence>
<dbReference type="Proteomes" id="UP000576393">
    <property type="component" value="Unassembled WGS sequence"/>
</dbReference>
<keyword evidence="2" id="KW-1185">Reference proteome</keyword>
<protein>
    <submittedName>
        <fullName evidence="1">Uncharacterized protein</fullName>
    </submittedName>
</protein>
<gene>
    <name evidence="1" type="ORF">HDA43_006030</name>
</gene>